<dbReference type="GO" id="GO:0003676">
    <property type="term" value="F:nucleic acid binding"/>
    <property type="evidence" value="ECO:0007669"/>
    <property type="project" value="InterPro"/>
</dbReference>
<accession>A0A8X6R222</accession>
<gene>
    <name evidence="1" type="primary">X975_00963</name>
    <name evidence="1" type="ORF">NPIL_669951</name>
</gene>
<dbReference type="OrthoDB" id="6431953at2759"/>
<organism evidence="1 2">
    <name type="scientific">Nephila pilipes</name>
    <name type="common">Giant wood spider</name>
    <name type="synonym">Nephila maculata</name>
    <dbReference type="NCBI Taxonomy" id="299642"/>
    <lineage>
        <taxon>Eukaryota</taxon>
        <taxon>Metazoa</taxon>
        <taxon>Ecdysozoa</taxon>
        <taxon>Arthropoda</taxon>
        <taxon>Chelicerata</taxon>
        <taxon>Arachnida</taxon>
        <taxon>Araneae</taxon>
        <taxon>Araneomorphae</taxon>
        <taxon>Entelegynae</taxon>
        <taxon>Araneoidea</taxon>
        <taxon>Nephilidae</taxon>
        <taxon>Nephila</taxon>
    </lineage>
</organism>
<dbReference type="AlphaFoldDB" id="A0A8X6R222"/>
<dbReference type="EMBL" id="BMAW01039171">
    <property type="protein sequence ID" value="GFU54811.1"/>
    <property type="molecule type" value="Genomic_DNA"/>
</dbReference>
<proteinExistence type="predicted"/>
<keyword evidence="2" id="KW-1185">Reference proteome</keyword>
<evidence type="ECO:0000313" key="1">
    <source>
        <dbReference type="EMBL" id="GFU54811.1"/>
    </source>
</evidence>
<dbReference type="InterPro" id="IPR036397">
    <property type="entry name" value="RNaseH_sf"/>
</dbReference>
<name>A0A8X6R222_NEPPI</name>
<sequence>MTYSVTTNFVGAKNFLKSHESETTGNKLTNEGVKWAMNVPSTPHFGGIWGATVKSMKFHMKRVIRSQISFLKKISTTLVEIKMVLNSRPLVAVSDDTNDFSVITRVISLSVLN</sequence>
<evidence type="ECO:0000313" key="2">
    <source>
        <dbReference type="Proteomes" id="UP000887013"/>
    </source>
</evidence>
<reference evidence="1" key="1">
    <citation type="submission" date="2020-08" db="EMBL/GenBank/DDBJ databases">
        <title>Multicomponent nature underlies the extraordinary mechanical properties of spider dragline silk.</title>
        <authorList>
            <person name="Kono N."/>
            <person name="Nakamura H."/>
            <person name="Mori M."/>
            <person name="Yoshida Y."/>
            <person name="Ohtoshi R."/>
            <person name="Malay A.D."/>
            <person name="Moran D.A.P."/>
            <person name="Tomita M."/>
            <person name="Numata K."/>
            <person name="Arakawa K."/>
        </authorList>
    </citation>
    <scope>NUCLEOTIDE SEQUENCE</scope>
</reference>
<comment type="caution">
    <text evidence="1">The sequence shown here is derived from an EMBL/GenBank/DDBJ whole genome shotgun (WGS) entry which is preliminary data.</text>
</comment>
<protein>
    <submittedName>
        <fullName evidence="1">Uncharacterized protein</fullName>
    </submittedName>
</protein>
<dbReference type="PANTHER" id="PTHR47331">
    <property type="entry name" value="PHD-TYPE DOMAIN-CONTAINING PROTEIN"/>
    <property type="match status" value="1"/>
</dbReference>
<dbReference type="Proteomes" id="UP000887013">
    <property type="component" value="Unassembled WGS sequence"/>
</dbReference>
<dbReference type="Gene3D" id="3.30.420.10">
    <property type="entry name" value="Ribonuclease H-like superfamily/Ribonuclease H"/>
    <property type="match status" value="1"/>
</dbReference>